<dbReference type="AlphaFoldDB" id="A0A4R1L0V7"/>
<evidence type="ECO:0000313" key="3">
    <source>
        <dbReference type="EMBL" id="TCK71526.1"/>
    </source>
</evidence>
<evidence type="ECO:0000256" key="2">
    <source>
        <dbReference type="SAM" id="SignalP"/>
    </source>
</evidence>
<keyword evidence="2" id="KW-0732">Signal</keyword>
<comment type="caution">
    <text evidence="3">The sequence shown here is derived from an EMBL/GenBank/DDBJ whole genome shotgun (WGS) entry which is preliminary data.</text>
</comment>
<sequence>MRRLFLLTLVLLAGVMPALAHVGSPDVYADGQAGPYKLFVVIRPPLVIPGVAEIEVRAATPGIDQIQIAPMLLTGDASRHPPVPDTMQKPSGDAQFFTGHLWIMATDSWQIRFTVKGNKGSGVLSIPLPATAMGTRKMQPALGAGLSILGLLLVLGMVGIVGAAVRQAQLTPGEEVPAARRRRAMAAMTITFALLTAAVVLGGKWWNAEAASYAGNVYKPLDMTASLLPGNTLDLAIADPGWLKARKLDDFVPDHNHLMHLYAIRWPAMDVVYHLHPQPVATGDFRLDMPSMAAGTYHLYADVVHANGFPETMVSSITLPAIEGRPLSGDDAMGRIADASSASFRLPDGYTMIWKKPPTLTAQAPEEFRFELLDPHGHPPTDMALYMGMVGHAAFVKSDGTVFAHIHPSGTVAMAALMMAAAQNAPQNSAQSSSMDSMPGMDMSGSIPNTVSFPYGFPTAGRYRVFLQMKHGATVETGAFDAMVEPAHALAASR</sequence>
<keyword evidence="4" id="KW-1185">Reference proteome</keyword>
<evidence type="ECO:0000313" key="4">
    <source>
        <dbReference type="Proteomes" id="UP000295210"/>
    </source>
</evidence>
<dbReference type="OrthoDB" id="128043at2"/>
<protein>
    <recommendedName>
        <fullName evidence="5">YtkA-like protein</fullName>
    </recommendedName>
</protein>
<organism evidence="3 4">
    <name type="scientific">Acidipila rosea</name>
    <dbReference type="NCBI Taxonomy" id="768535"/>
    <lineage>
        <taxon>Bacteria</taxon>
        <taxon>Pseudomonadati</taxon>
        <taxon>Acidobacteriota</taxon>
        <taxon>Terriglobia</taxon>
        <taxon>Terriglobales</taxon>
        <taxon>Acidobacteriaceae</taxon>
        <taxon>Acidipila</taxon>
    </lineage>
</organism>
<dbReference type="EMBL" id="SMGK01000005">
    <property type="protein sequence ID" value="TCK71526.1"/>
    <property type="molecule type" value="Genomic_DNA"/>
</dbReference>
<reference evidence="3 4" key="1">
    <citation type="submission" date="2019-03" db="EMBL/GenBank/DDBJ databases">
        <title>Genomic Encyclopedia of Type Strains, Phase IV (KMG-IV): sequencing the most valuable type-strain genomes for metagenomic binning, comparative biology and taxonomic classification.</title>
        <authorList>
            <person name="Goeker M."/>
        </authorList>
    </citation>
    <scope>NUCLEOTIDE SEQUENCE [LARGE SCALE GENOMIC DNA]</scope>
    <source>
        <strain evidence="3 4">DSM 103428</strain>
    </source>
</reference>
<accession>A0A4R1L0V7</accession>
<feature type="transmembrane region" description="Helical" evidence="1">
    <location>
        <begin position="141"/>
        <end position="165"/>
    </location>
</feature>
<dbReference type="RefSeq" id="WP_131997943.1">
    <property type="nucleotide sequence ID" value="NZ_SMGK01000005.1"/>
</dbReference>
<proteinExistence type="predicted"/>
<keyword evidence="1" id="KW-0812">Transmembrane</keyword>
<feature type="chain" id="PRO_5020873950" description="YtkA-like protein" evidence="2">
    <location>
        <begin position="21"/>
        <end position="494"/>
    </location>
</feature>
<feature type="transmembrane region" description="Helical" evidence="1">
    <location>
        <begin position="186"/>
        <end position="206"/>
    </location>
</feature>
<name>A0A4R1L0V7_9BACT</name>
<dbReference type="Proteomes" id="UP000295210">
    <property type="component" value="Unassembled WGS sequence"/>
</dbReference>
<feature type="signal peptide" evidence="2">
    <location>
        <begin position="1"/>
        <end position="20"/>
    </location>
</feature>
<evidence type="ECO:0008006" key="5">
    <source>
        <dbReference type="Google" id="ProtNLM"/>
    </source>
</evidence>
<keyword evidence="1" id="KW-1133">Transmembrane helix</keyword>
<evidence type="ECO:0000256" key="1">
    <source>
        <dbReference type="SAM" id="Phobius"/>
    </source>
</evidence>
<keyword evidence="1" id="KW-0472">Membrane</keyword>
<gene>
    <name evidence="3" type="ORF">C7378_2805</name>
</gene>